<gene>
    <name evidence="2" type="ORF">PISMIDRAFT_240211</name>
</gene>
<reference evidence="3" key="2">
    <citation type="submission" date="2015-01" db="EMBL/GenBank/DDBJ databases">
        <title>Evolutionary Origins and Diversification of the Mycorrhizal Mutualists.</title>
        <authorList>
            <consortium name="DOE Joint Genome Institute"/>
            <consortium name="Mycorrhizal Genomics Consortium"/>
            <person name="Kohler A."/>
            <person name="Kuo A."/>
            <person name="Nagy L.G."/>
            <person name="Floudas D."/>
            <person name="Copeland A."/>
            <person name="Barry K.W."/>
            <person name="Cichocki N."/>
            <person name="Veneault-Fourrey C."/>
            <person name="LaButti K."/>
            <person name="Lindquist E.A."/>
            <person name="Lipzen A."/>
            <person name="Lundell T."/>
            <person name="Morin E."/>
            <person name="Murat C."/>
            <person name="Riley R."/>
            <person name="Ohm R."/>
            <person name="Sun H."/>
            <person name="Tunlid A."/>
            <person name="Henrissat B."/>
            <person name="Grigoriev I.V."/>
            <person name="Hibbett D.S."/>
            <person name="Martin F."/>
        </authorList>
    </citation>
    <scope>NUCLEOTIDE SEQUENCE [LARGE SCALE GENOMIC DNA]</scope>
    <source>
        <strain evidence="3">441</strain>
    </source>
</reference>
<dbReference type="EMBL" id="KN833843">
    <property type="protein sequence ID" value="KIK16946.1"/>
    <property type="molecule type" value="Genomic_DNA"/>
</dbReference>
<keyword evidence="1" id="KW-0812">Transmembrane</keyword>
<sequence>MSWDWVHLFTRFPFPRGPQITSTASYSFVLITSAIMVQRFLFRHVSHAPLRRFLEFHDVSGSRSSLARWLPSLPPGFFLCLSPSWSRWRRGCLGRLSFVLPVLSFPWMQTSRRHLLACIAICSSCGLPMNFCPRTPPHPPLPSVGAFEFVSSIHDQGWFNSHVSLGRRECFSPARAHVCYQNVNTNDDTQAIPLH</sequence>
<keyword evidence="1" id="KW-0472">Membrane</keyword>
<proteinExistence type="predicted"/>
<protein>
    <submittedName>
        <fullName evidence="2">Uncharacterized protein</fullName>
    </submittedName>
</protein>
<reference evidence="2 3" key="1">
    <citation type="submission" date="2014-04" db="EMBL/GenBank/DDBJ databases">
        <authorList>
            <consortium name="DOE Joint Genome Institute"/>
            <person name="Kuo A."/>
            <person name="Kohler A."/>
            <person name="Costa M.D."/>
            <person name="Nagy L.G."/>
            <person name="Floudas D."/>
            <person name="Copeland A."/>
            <person name="Barry K.W."/>
            <person name="Cichocki N."/>
            <person name="Veneault-Fourrey C."/>
            <person name="LaButti K."/>
            <person name="Lindquist E.A."/>
            <person name="Lipzen A."/>
            <person name="Lundell T."/>
            <person name="Morin E."/>
            <person name="Murat C."/>
            <person name="Sun H."/>
            <person name="Tunlid A."/>
            <person name="Henrissat B."/>
            <person name="Grigoriev I.V."/>
            <person name="Hibbett D.S."/>
            <person name="Martin F."/>
            <person name="Nordberg H.P."/>
            <person name="Cantor M.N."/>
            <person name="Hua S.X."/>
        </authorList>
    </citation>
    <scope>NUCLEOTIDE SEQUENCE [LARGE SCALE GENOMIC DNA]</scope>
    <source>
        <strain evidence="2 3">441</strain>
    </source>
</reference>
<evidence type="ECO:0000313" key="3">
    <source>
        <dbReference type="Proteomes" id="UP000054018"/>
    </source>
</evidence>
<evidence type="ECO:0000256" key="1">
    <source>
        <dbReference type="SAM" id="Phobius"/>
    </source>
</evidence>
<keyword evidence="3" id="KW-1185">Reference proteome</keyword>
<dbReference type="AlphaFoldDB" id="A0A0C9YJW8"/>
<keyword evidence="1" id="KW-1133">Transmembrane helix</keyword>
<name>A0A0C9YJW8_9AGAM</name>
<organism evidence="2 3">
    <name type="scientific">Pisolithus microcarpus 441</name>
    <dbReference type="NCBI Taxonomy" id="765257"/>
    <lineage>
        <taxon>Eukaryota</taxon>
        <taxon>Fungi</taxon>
        <taxon>Dikarya</taxon>
        <taxon>Basidiomycota</taxon>
        <taxon>Agaricomycotina</taxon>
        <taxon>Agaricomycetes</taxon>
        <taxon>Agaricomycetidae</taxon>
        <taxon>Boletales</taxon>
        <taxon>Sclerodermatineae</taxon>
        <taxon>Pisolithaceae</taxon>
        <taxon>Pisolithus</taxon>
    </lineage>
</organism>
<feature type="transmembrane region" description="Helical" evidence="1">
    <location>
        <begin position="20"/>
        <end position="42"/>
    </location>
</feature>
<dbReference type="HOGENOM" id="CLU_1396853_0_0_1"/>
<evidence type="ECO:0000313" key="2">
    <source>
        <dbReference type="EMBL" id="KIK16946.1"/>
    </source>
</evidence>
<dbReference type="Proteomes" id="UP000054018">
    <property type="component" value="Unassembled WGS sequence"/>
</dbReference>
<accession>A0A0C9YJW8</accession>